<gene>
    <name evidence="3" type="ORF">TCM_017625</name>
</gene>
<dbReference type="AlphaFoldDB" id="A0A061ELD7"/>
<evidence type="ECO:0000256" key="1">
    <source>
        <dbReference type="SAM" id="MobiDB-lite"/>
    </source>
</evidence>
<keyword evidence="2" id="KW-0732">Signal</keyword>
<keyword evidence="4" id="KW-1185">Reference proteome</keyword>
<dbReference type="EMBL" id="CM001882">
    <property type="protein sequence ID" value="EOY03124.1"/>
    <property type="molecule type" value="Genomic_DNA"/>
</dbReference>
<sequence length="138" mass="15107">MARNLGRDIIIIIFLLHIHILKHISISIPPNLIQLMCIPHIVHIAGVIVCIPPHRAQNNVIVYIPPHHAHEQYHYPSPSPPSSPASAPHPAHARLHLSRNGVAKTSKIAAKAAPFSLQNLAAKAAHLTLKIDSQNLKN</sequence>
<feature type="chain" id="PRO_5001601252" evidence="2">
    <location>
        <begin position="24"/>
        <end position="138"/>
    </location>
</feature>
<evidence type="ECO:0000313" key="3">
    <source>
        <dbReference type="EMBL" id="EOY03124.1"/>
    </source>
</evidence>
<reference evidence="3 4" key="1">
    <citation type="journal article" date="2013" name="Genome Biol.">
        <title>The genome sequence of the most widely cultivated cacao type and its use to identify candidate genes regulating pod color.</title>
        <authorList>
            <person name="Motamayor J.C."/>
            <person name="Mockaitis K."/>
            <person name="Schmutz J."/>
            <person name="Haiminen N."/>
            <person name="Iii D.L."/>
            <person name="Cornejo O."/>
            <person name="Findley S.D."/>
            <person name="Zheng P."/>
            <person name="Utro F."/>
            <person name="Royaert S."/>
            <person name="Saski C."/>
            <person name="Jenkins J."/>
            <person name="Podicheti R."/>
            <person name="Zhao M."/>
            <person name="Scheffler B.E."/>
            <person name="Stack J.C."/>
            <person name="Feltus F.A."/>
            <person name="Mustiga G.M."/>
            <person name="Amores F."/>
            <person name="Phillips W."/>
            <person name="Marelli J.P."/>
            <person name="May G.D."/>
            <person name="Shapiro H."/>
            <person name="Ma J."/>
            <person name="Bustamante C.D."/>
            <person name="Schnell R.J."/>
            <person name="Main D."/>
            <person name="Gilbert D."/>
            <person name="Parida L."/>
            <person name="Kuhn D.N."/>
        </authorList>
    </citation>
    <scope>NUCLEOTIDE SEQUENCE [LARGE SCALE GENOMIC DNA]</scope>
    <source>
        <strain evidence="4">cv. Matina 1-6</strain>
    </source>
</reference>
<evidence type="ECO:0000256" key="2">
    <source>
        <dbReference type="SAM" id="SignalP"/>
    </source>
</evidence>
<protein>
    <submittedName>
        <fullName evidence="3">Uncharacterized protein</fullName>
    </submittedName>
</protein>
<accession>A0A061ELD7</accession>
<organism evidence="3 4">
    <name type="scientific">Theobroma cacao</name>
    <name type="common">Cacao</name>
    <name type="synonym">Cocoa</name>
    <dbReference type="NCBI Taxonomy" id="3641"/>
    <lineage>
        <taxon>Eukaryota</taxon>
        <taxon>Viridiplantae</taxon>
        <taxon>Streptophyta</taxon>
        <taxon>Embryophyta</taxon>
        <taxon>Tracheophyta</taxon>
        <taxon>Spermatophyta</taxon>
        <taxon>Magnoliopsida</taxon>
        <taxon>eudicotyledons</taxon>
        <taxon>Gunneridae</taxon>
        <taxon>Pentapetalae</taxon>
        <taxon>rosids</taxon>
        <taxon>malvids</taxon>
        <taxon>Malvales</taxon>
        <taxon>Malvaceae</taxon>
        <taxon>Byttnerioideae</taxon>
        <taxon>Theobroma</taxon>
    </lineage>
</organism>
<dbReference type="Gramene" id="EOY03124">
    <property type="protein sequence ID" value="EOY03124"/>
    <property type="gene ID" value="TCM_017625"/>
</dbReference>
<dbReference type="Proteomes" id="UP000026915">
    <property type="component" value="Chromosome 4"/>
</dbReference>
<name>A0A061ELD7_THECC</name>
<proteinExistence type="predicted"/>
<feature type="region of interest" description="Disordered" evidence="1">
    <location>
        <begin position="72"/>
        <end position="93"/>
    </location>
</feature>
<evidence type="ECO:0000313" key="4">
    <source>
        <dbReference type="Proteomes" id="UP000026915"/>
    </source>
</evidence>
<dbReference type="InParanoid" id="A0A061ELD7"/>
<dbReference type="HOGENOM" id="CLU_1858880_0_0_1"/>
<feature type="signal peptide" evidence="2">
    <location>
        <begin position="1"/>
        <end position="23"/>
    </location>
</feature>